<name>A0A4P7CY02_9BURK</name>
<dbReference type="Proteomes" id="UP000295727">
    <property type="component" value="Chromosome 2"/>
</dbReference>
<dbReference type="OrthoDB" id="5293556at2"/>
<dbReference type="KEGG" id="ppai:E1956_17945"/>
<accession>A0A4P7CY02</accession>
<proteinExistence type="predicted"/>
<dbReference type="AlphaFoldDB" id="A0A4P7CY02"/>
<gene>
    <name evidence="1" type="ORF">E1956_17945</name>
</gene>
<dbReference type="EMBL" id="CP038149">
    <property type="protein sequence ID" value="QBQ99104.1"/>
    <property type="molecule type" value="Genomic_DNA"/>
</dbReference>
<organism evidence="1 2">
    <name type="scientific">Paraburkholderia pallida</name>
    <dbReference type="NCBI Taxonomy" id="2547399"/>
    <lineage>
        <taxon>Bacteria</taxon>
        <taxon>Pseudomonadati</taxon>
        <taxon>Pseudomonadota</taxon>
        <taxon>Betaproteobacteria</taxon>
        <taxon>Burkholderiales</taxon>
        <taxon>Burkholderiaceae</taxon>
        <taxon>Paraburkholderia</taxon>
    </lineage>
</organism>
<keyword evidence="2" id="KW-1185">Reference proteome</keyword>
<reference evidence="1 2" key="1">
    <citation type="submission" date="2019-03" db="EMBL/GenBank/DDBJ databases">
        <title>Paraburkholderia sp. 7MH5, isolated from subtropical forest soil.</title>
        <authorList>
            <person name="Gao Z.-H."/>
            <person name="Qiu L.-H."/>
        </authorList>
    </citation>
    <scope>NUCLEOTIDE SEQUENCE [LARGE SCALE GENOMIC DNA]</scope>
    <source>
        <strain evidence="1 2">7MH5</strain>
    </source>
</reference>
<evidence type="ECO:0000313" key="2">
    <source>
        <dbReference type="Proteomes" id="UP000295727"/>
    </source>
</evidence>
<dbReference type="RefSeq" id="WP_134751527.1">
    <property type="nucleotide sequence ID" value="NZ_CP038149.1"/>
</dbReference>
<protein>
    <submittedName>
        <fullName evidence="1">Uncharacterized protein</fullName>
    </submittedName>
</protein>
<evidence type="ECO:0000313" key="1">
    <source>
        <dbReference type="EMBL" id="QBQ99104.1"/>
    </source>
</evidence>
<sequence length="138" mass="15021">MQFRTEAAAVESVRAHMQALLASVESMPPGVERDRAIVEDAVQFTYDWPGVSTLANRIADSEPDGDPQLVEIGLILYAALGIDLKNVDVERVVRVTSAFSGLGIAALQAVRADMKREWRAHIVQAAMNALGHGARRVR</sequence>